<dbReference type="PANTHER" id="PTHR38973:SF2">
    <property type="entry name" value="PARB_REPB_SPO0J FAMILY PLASMID PARTITION PROTEIN"/>
    <property type="match status" value="1"/>
</dbReference>
<dbReference type="AlphaFoldDB" id="A0A1G8FH07"/>
<dbReference type="RefSeq" id="WP_093278140.1">
    <property type="nucleotide sequence ID" value="NZ_FNDD01000030.1"/>
</dbReference>
<proteinExistence type="predicted"/>
<organism evidence="3 4">
    <name type="scientific">Vibrio xiamenensis</name>
    <dbReference type="NCBI Taxonomy" id="861298"/>
    <lineage>
        <taxon>Bacteria</taxon>
        <taxon>Pseudomonadati</taxon>
        <taxon>Pseudomonadota</taxon>
        <taxon>Gammaproteobacteria</taxon>
        <taxon>Vibrionales</taxon>
        <taxon>Vibrionaceae</taxon>
        <taxon>Vibrio</taxon>
    </lineage>
</organism>
<dbReference type="GO" id="GO:0003677">
    <property type="term" value="F:DNA binding"/>
    <property type="evidence" value="ECO:0007669"/>
    <property type="project" value="UniProtKB-KW"/>
</dbReference>
<dbReference type="EMBL" id="FNDD01000030">
    <property type="protein sequence ID" value="SDH81431.1"/>
    <property type="molecule type" value="Genomic_DNA"/>
</dbReference>
<feature type="coiled-coil region" evidence="2">
    <location>
        <begin position="9"/>
        <end position="36"/>
    </location>
</feature>
<keyword evidence="2" id="KW-0175">Coiled coil</keyword>
<dbReference type="STRING" id="861298.SAMN04488136_13062"/>
<evidence type="ECO:0000256" key="2">
    <source>
        <dbReference type="SAM" id="Coils"/>
    </source>
</evidence>
<sequence>MAEKKPTKKESILDKRNEQIKRVRELKNKLQDIGIEASLSEIGADFDNYMDMVNAKPEERENPTEEQKELIKKVDNYYDLLLKGTDEVFYDYSITKKSVIKNEVVEFVLAIVPAKLIGTATRVAKENKRNQDSLNEHNLHYILKTLRDDGQYMEAEGFLSPEDGKIVIVDGSSRSVSCFLAERPFKIFVALKQVEVFDSETIEQRSEVANDHKSISFWEIGKDLSNLKSKTNFSAAKIAEMRNLSAPRVSTLLGAVDEVPYSLYEYFDSITSVSRPIVEKLVPMWRGLAKEKATDKFLEQLGDKTDYSGLSDDQVYKKMQAISKALLTPNTDRRSSYTDKGAFRVKQKFDTKKGTATINIIDASPDIIEKLQKFLDESL</sequence>
<reference evidence="3 4" key="1">
    <citation type="submission" date="2016-10" db="EMBL/GenBank/DDBJ databases">
        <authorList>
            <person name="de Groot N.N."/>
        </authorList>
    </citation>
    <scope>NUCLEOTIDE SEQUENCE [LARGE SCALE GENOMIC DNA]</scope>
    <source>
        <strain evidence="3 4">CGMCC 1.10228</strain>
    </source>
</reference>
<dbReference type="Proteomes" id="UP000198854">
    <property type="component" value="Unassembled WGS sequence"/>
</dbReference>
<protein>
    <recommendedName>
        <fullName evidence="5">Chromosome partitioning protein, ParB family</fullName>
    </recommendedName>
</protein>
<name>A0A1G8FH07_9VIBR</name>
<evidence type="ECO:0000313" key="4">
    <source>
        <dbReference type="Proteomes" id="UP000198854"/>
    </source>
</evidence>
<dbReference type="Gene3D" id="1.10.10.2830">
    <property type="match status" value="1"/>
</dbReference>
<evidence type="ECO:0008006" key="5">
    <source>
        <dbReference type="Google" id="ProtNLM"/>
    </source>
</evidence>
<keyword evidence="4" id="KW-1185">Reference proteome</keyword>
<accession>A0A1G8FH07</accession>
<dbReference type="PANTHER" id="PTHR38973">
    <property type="entry name" value="PLASMID PARTITIONING CONTROL PROTEIN-RELATED"/>
    <property type="match status" value="1"/>
</dbReference>
<keyword evidence="1" id="KW-0238">DNA-binding</keyword>
<evidence type="ECO:0000256" key="1">
    <source>
        <dbReference type="ARBA" id="ARBA00023125"/>
    </source>
</evidence>
<gene>
    <name evidence="3" type="ORF">SAMN04488136_13062</name>
</gene>
<evidence type="ECO:0000313" key="3">
    <source>
        <dbReference type="EMBL" id="SDH81431.1"/>
    </source>
</evidence>
<dbReference type="OrthoDB" id="5719994at2"/>